<dbReference type="AlphaFoldDB" id="A0A5K3G1Y6"/>
<dbReference type="WBParaSite" id="MCU_012139-RA">
    <property type="protein sequence ID" value="MCU_012139-RA"/>
    <property type="gene ID" value="MCU_012139"/>
</dbReference>
<proteinExistence type="predicted"/>
<keyword evidence="1" id="KW-0472">Membrane</keyword>
<accession>A0A5K3G1Y6</accession>
<sequence length="85" mass="9391">MTTGTCAKLGLILVPFLKSGHHLKSRLPTYVKFHHSHKIVTFYGLSLSVRTLLFLLVVAASRIVALAFLFVDPSVDRGCQRIVPS</sequence>
<feature type="transmembrane region" description="Helical" evidence="1">
    <location>
        <begin position="52"/>
        <end position="71"/>
    </location>
</feature>
<reference evidence="2" key="1">
    <citation type="submission" date="2019-11" db="UniProtKB">
        <authorList>
            <consortium name="WormBaseParasite"/>
        </authorList>
    </citation>
    <scope>IDENTIFICATION</scope>
</reference>
<evidence type="ECO:0000256" key="1">
    <source>
        <dbReference type="SAM" id="Phobius"/>
    </source>
</evidence>
<keyword evidence="1" id="KW-1133">Transmembrane helix</keyword>
<evidence type="ECO:0000313" key="2">
    <source>
        <dbReference type="WBParaSite" id="MCU_012139-RA"/>
    </source>
</evidence>
<protein>
    <submittedName>
        <fullName evidence="2">Secreted protein</fullName>
    </submittedName>
</protein>
<keyword evidence="1" id="KW-0812">Transmembrane</keyword>
<name>A0A5K3G1Y6_MESCO</name>
<organism evidence="2">
    <name type="scientific">Mesocestoides corti</name>
    <name type="common">Flatworm</name>
    <dbReference type="NCBI Taxonomy" id="53468"/>
    <lineage>
        <taxon>Eukaryota</taxon>
        <taxon>Metazoa</taxon>
        <taxon>Spiralia</taxon>
        <taxon>Lophotrochozoa</taxon>
        <taxon>Platyhelminthes</taxon>
        <taxon>Cestoda</taxon>
        <taxon>Eucestoda</taxon>
        <taxon>Cyclophyllidea</taxon>
        <taxon>Mesocestoididae</taxon>
        <taxon>Mesocestoides</taxon>
    </lineage>
</organism>